<dbReference type="Gene3D" id="1.10.287.1260">
    <property type="match status" value="1"/>
</dbReference>
<evidence type="ECO:0000256" key="1">
    <source>
        <dbReference type="ARBA" id="ARBA00004651"/>
    </source>
</evidence>
<protein>
    <submittedName>
        <fullName evidence="12">Mechanosensitive ion channel domain-containing protein</fullName>
    </submittedName>
</protein>
<feature type="signal peptide" evidence="9">
    <location>
        <begin position="1"/>
        <end position="47"/>
    </location>
</feature>
<feature type="transmembrane region" description="Helical" evidence="8">
    <location>
        <begin position="532"/>
        <end position="552"/>
    </location>
</feature>
<keyword evidence="9" id="KW-0732">Signal</keyword>
<dbReference type="InterPro" id="IPR006685">
    <property type="entry name" value="MscS_channel_2nd"/>
</dbReference>
<evidence type="ECO:0000313" key="13">
    <source>
        <dbReference type="Proteomes" id="UP001595999"/>
    </source>
</evidence>
<evidence type="ECO:0000256" key="7">
    <source>
        <dbReference type="SAM" id="Coils"/>
    </source>
</evidence>
<comment type="caution">
    <text evidence="12">The sequence shown here is derived from an EMBL/GenBank/DDBJ whole genome shotgun (WGS) entry which is preliminary data.</text>
</comment>
<gene>
    <name evidence="12" type="ORF">ACFO0R_05760</name>
</gene>
<keyword evidence="6 8" id="KW-0472">Membrane</keyword>
<feature type="chain" id="PRO_5046438538" evidence="9">
    <location>
        <begin position="48"/>
        <end position="803"/>
    </location>
</feature>
<keyword evidence="5 8" id="KW-1133">Transmembrane helix</keyword>
<organism evidence="12 13">
    <name type="scientific">Chromobacterium aquaticum</name>
    <dbReference type="NCBI Taxonomy" id="467180"/>
    <lineage>
        <taxon>Bacteria</taxon>
        <taxon>Pseudomonadati</taxon>
        <taxon>Pseudomonadota</taxon>
        <taxon>Betaproteobacteria</taxon>
        <taxon>Neisseriales</taxon>
        <taxon>Chromobacteriaceae</taxon>
        <taxon>Chromobacterium</taxon>
    </lineage>
</organism>
<dbReference type="SUPFAM" id="SSF50182">
    <property type="entry name" value="Sm-like ribonucleoproteins"/>
    <property type="match status" value="1"/>
</dbReference>
<feature type="domain" description="Mechanosensitive ion channel MscS" evidence="10">
    <location>
        <begin position="614"/>
        <end position="680"/>
    </location>
</feature>
<evidence type="ECO:0000256" key="2">
    <source>
        <dbReference type="ARBA" id="ARBA00008017"/>
    </source>
</evidence>
<feature type="transmembrane region" description="Helical" evidence="8">
    <location>
        <begin position="573"/>
        <end position="590"/>
    </location>
</feature>
<dbReference type="InterPro" id="IPR049278">
    <property type="entry name" value="MS_channel_C"/>
</dbReference>
<dbReference type="InterPro" id="IPR011066">
    <property type="entry name" value="MscS_channel_C_sf"/>
</dbReference>
<name>A0ABV8ZRN8_9NEIS</name>
<dbReference type="EMBL" id="JBHSEK010000002">
    <property type="protein sequence ID" value="MFC4489118.1"/>
    <property type="molecule type" value="Genomic_DNA"/>
</dbReference>
<keyword evidence="3" id="KW-1003">Cell membrane</keyword>
<dbReference type="PANTHER" id="PTHR30347">
    <property type="entry name" value="POTASSIUM CHANNEL RELATED"/>
    <property type="match status" value="1"/>
</dbReference>
<keyword evidence="4 8" id="KW-0812">Transmembrane</keyword>
<evidence type="ECO:0000256" key="3">
    <source>
        <dbReference type="ARBA" id="ARBA00022475"/>
    </source>
</evidence>
<evidence type="ECO:0000259" key="11">
    <source>
        <dbReference type="Pfam" id="PF21082"/>
    </source>
</evidence>
<evidence type="ECO:0000256" key="8">
    <source>
        <dbReference type="SAM" id="Phobius"/>
    </source>
</evidence>
<accession>A0ABV8ZRN8</accession>
<dbReference type="Gene3D" id="2.30.30.60">
    <property type="match status" value="1"/>
</dbReference>
<dbReference type="Pfam" id="PF00924">
    <property type="entry name" value="MS_channel_2nd"/>
    <property type="match status" value="1"/>
</dbReference>
<reference evidence="13" key="1">
    <citation type="journal article" date="2019" name="Int. J. Syst. Evol. Microbiol.">
        <title>The Global Catalogue of Microorganisms (GCM) 10K type strain sequencing project: providing services to taxonomists for standard genome sequencing and annotation.</title>
        <authorList>
            <consortium name="The Broad Institute Genomics Platform"/>
            <consortium name="The Broad Institute Genome Sequencing Center for Infectious Disease"/>
            <person name="Wu L."/>
            <person name="Ma J."/>
        </authorList>
    </citation>
    <scope>NUCLEOTIDE SEQUENCE [LARGE SCALE GENOMIC DNA]</scope>
    <source>
        <strain evidence="13">CGMCC 4.7608</strain>
    </source>
</reference>
<dbReference type="InterPro" id="IPR010920">
    <property type="entry name" value="LSM_dom_sf"/>
</dbReference>
<dbReference type="Pfam" id="PF21082">
    <property type="entry name" value="MS_channel_3rd"/>
    <property type="match status" value="1"/>
</dbReference>
<dbReference type="PANTHER" id="PTHR30347:SF1">
    <property type="entry name" value="MECHANOSENSITIVE CHANNEL MSCK"/>
    <property type="match status" value="1"/>
</dbReference>
<sequence length="803" mass="88256">MRGRVAAGGLSRGKVHRLFNEMPSVKSRFFAVCCLFAGLLSCAAAYAALPAASKPVALPAASKPAAKPMASAPAVSVVDKLAEAQQALDQLETIKLDKLPAGVTPGELLFRRALLERLVASYAWQLDLAGERDQRLRQQAEAEEALRNWSGFAQAGPYPVSLVEGLRSRLQTGGWEKDTQQAQQLMLSQMQEAMRNSLKLNEVSLRQAREQLEGAAAGEAEALRWRMEGARWRRDISASELLQFDALGQVLRIRQQTLQAQLDLWRKQLDGIGKQVRFQPAELDGVQRRLGEERLRLEREMGAHELRRRRVKAELEELERQLSAVKQKKDAPAQAALLQDLTQRTVEQRQALDNSDLAVQLMRIRQEANSQEGGIWEYRYQLYAGKAANLAEVASASRQAGEELGAVRDYLQKEAELTMAKMADVQHDIGLDRGGGHALAMLQLLRQRLDIVNAAQQPVQAALTGILLLQQEFDVGAPAEGTPQEVSRRLSERVLQAARALWNYELFSADDSVEINGQKVQATRSVTIGKSLGAILVLLIGYAASTALLRALRRLATGRLGVSEASANIWWRWSYVFVIALLVIFALNLVKIPLTVFAFLGGALAIGIGFGTQNLLKNLISGVMLLVERPLKVGDFVQVGGISGTVSSIGLRSSVVRAGDGIETLIPNSTFVESAVTNWTYSNRRIRRKIAIGVAYGSPPREVCNLLLAEAERHGVVLKEPPPRVLFSNFGADALEFELEYWLDIGEADSVLVASDLRHMIDGALAKAGIELPFPQRDVHLQQDEPLQIEVRRGPSGRAADSF</sequence>
<dbReference type="SUPFAM" id="SSF82689">
    <property type="entry name" value="Mechanosensitive channel protein MscS (YggB), C-terminal domain"/>
    <property type="match status" value="1"/>
</dbReference>
<dbReference type="Gene3D" id="3.30.70.100">
    <property type="match status" value="1"/>
</dbReference>
<dbReference type="RefSeq" id="WP_231463909.1">
    <property type="nucleotide sequence ID" value="NZ_JAJOHW010000113.1"/>
</dbReference>
<feature type="domain" description="Mechanosensitive ion channel MscS C-terminal" evidence="11">
    <location>
        <begin position="690"/>
        <end position="772"/>
    </location>
</feature>
<evidence type="ECO:0000256" key="5">
    <source>
        <dbReference type="ARBA" id="ARBA00022989"/>
    </source>
</evidence>
<feature type="coiled-coil region" evidence="7">
    <location>
        <begin position="294"/>
        <end position="328"/>
    </location>
</feature>
<keyword evidence="7" id="KW-0175">Coiled coil</keyword>
<dbReference type="Proteomes" id="UP001595999">
    <property type="component" value="Unassembled WGS sequence"/>
</dbReference>
<dbReference type="InterPro" id="IPR023408">
    <property type="entry name" value="MscS_beta-dom_sf"/>
</dbReference>
<evidence type="ECO:0000256" key="6">
    <source>
        <dbReference type="ARBA" id="ARBA00023136"/>
    </source>
</evidence>
<comment type="similarity">
    <text evidence="2">Belongs to the MscS (TC 1.A.23) family.</text>
</comment>
<evidence type="ECO:0000259" key="10">
    <source>
        <dbReference type="Pfam" id="PF00924"/>
    </source>
</evidence>
<dbReference type="InterPro" id="IPR011014">
    <property type="entry name" value="MscS_channel_TM-2"/>
</dbReference>
<keyword evidence="13" id="KW-1185">Reference proteome</keyword>
<evidence type="ECO:0000256" key="9">
    <source>
        <dbReference type="SAM" id="SignalP"/>
    </source>
</evidence>
<evidence type="ECO:0000256" key="4">
    <source>
        <dbReference type="ARBA" id="ARBA00022692"/>
    </source>
</evidence>
<evidence type="ECO:0000313" key="12">
    <source>
        <dbReference type="EMBL" id="MFC4489118.1"/>
    </source>
</evidence>
<dbReference type="InterPro" id="IPR052702">
    <property type="entry name" value="MscS-like_channel"/>
</dbReference>
<feature type="transmembrane region" description="Helical" evidence="8">
    <location>
        <begin position="596"/>
        <end position="616"/>
    </location>
</feature>
<dbReference type="SUPFAM" id="SSF82861">
    <property type="entry name" value="Mechanosensitive channel protein MscS (YggB), transmembrane region"/>
    <property type="match status" value="1"/>
</dbReference>
<comment type="subcellular location">
    <subcellularLocation>
        <location evidence="1">Cell membrane</location>
        <topology evidence="1">Multi-pass membrane protein</topology>
    </subcellularLocation>
</comment>
<proteinExistence type="inferred from homology"/>